<dbReference type="Pfam" id="PF20990">
    <property type="entry name" value="DUF2207_C"/>
    <property type="match status" value="1"/>
</dbReference>
<dbReference type="STRING" id="942150.IV64_GL000866"/>
<feature type="region of interest" description="Disordered" evidence="1">
    <location>
        <begin position="588"/>
        <end position="610"/>
    </location>
</feature>
<dbReference type="Proteomes" id="UP000051783">
    <property type="component" value="Unassembled WGS sequence"/>
</dbReference>
<comment type="caution">
    <text evidence="5">The sequence shown here is derived from an EMBL/GenBank/DDBJ whole genome shotgun (WGS) entry which is preliminary data.</text>
</comment>
<evidence type="ECO:0000256" key="2">
    <source>
        <dbReference type="SAM" id="Phobius"/>
    </source>
</evidence>
<evidence type="ECO:0000259" key="3">
    <source>
        <dbReference type="Pfam" id="PF09972"/>
    </source>
</evidence>
<evidence type="ECO:0000313" key="5">
    <source>
        <dbReference type="EMBL" id="KRO14693.1"/>
    </source>
</evidence>
<keyword evidence="2" id="KW-1133">Transmembrane helix</keyword>
<accession>A0A0R2MLS1</accession>
<feature type="transmembrane region" description="Helical" evidence="2">
    <location>
        <begin position="451"/>
        <end position="472"/>
    </location>
</feature>
<evidence type="ECO:0000259" key="4">
    <source>
        <dbReference type="Pfam" id="PF20990"/>
    </source>
</evidence>
<dbReference type="OrthoDB" id="2138002at2"/>
<evidence type="ECO:0000313" key="6">
    <source>
        <dbReference type="Proteomes" id="UP000051783"/>
    </source>
</evidence>
<dbReference type="InterPro" id="IPR018702">
    <property type="entry name" value="DUF2207"/>
</dbReference>
<feature type="transmembrane region" description="Helical" evidence="2">
    <location>
        <begin position="425"/>
        <end position="445"/>
    </location>
</feature>
<gene>
    <name evidence="5" type="ORF">IV64_GL000866</name>
</gene>
<feature type="transmembrane region" description="Helical" evidence="2">
    <location>
        <begin position="265"/>
        <end position="285"/>
    </location>
</feature>
<dbReference type="EMBL" id="JQCL01000008">
    <property type="protein sequence ID" value="KRO14693.1"/>
    <property type="molecule type" value="Genomic_DNA"/>
</dbReference>
<dbReference type="InterPro" id="IPR048389">
    <property type="entry name" value="YciQ-like_C"/>
</dbReference>
<dbReference type="RefSeq" id="WP_057705249.1">
    <property type="nucleotide sequence ID" value="NZ_JQCL01000008.1"/>
</dbReference>
<dbReference type="AlphaFoldDB" id="A0A0R2MLS1"/>
<organism evidence="5 6">
    <name type="scientific">Lactiplantibacillus xiangfangensis</name>
    <dbReference type="NCBI Taxonomy" id="942150"/>
    <lineage>
        <taxon>Bacteria</taxon>
        <taxon>Bacillati</taxon>
        <taxon>Bacillota</taxon>
        <taxon>Bacilli</taxon>
        <taxon>Lactobacillales</taxon>
        <taxon>Lactobacillaceae</taxon>
        <taxon>Lactiplantibacillus</taxon>
    </lineage>
</organism>
<evidence type="ECO:0000256" key="1">
    <source>
        <dbReference type="SAM" id="MobiDB-lite"/>
    </source>
</evidence>
<keyword evidence="2" id="KW-0472">Membrane</keyword>
<protein>
    <submittedName>
        <fullName evidence="5">Integral membrane protein</fullName>
    </submittedName>
</protein>
<reference evidence="5 6" key="1">
    <citation type="journal article" date="2015" name="Genome Announc.">
        <title>Expanding the biotechnology potential of lactobacilli through comparative genomics of 213 strains and associated genera.</title>
        <authorList>
            <person name="Sun Z."/>
            <person name="Harris H.M."/>
            <person name="McCann A."/>
            <person name="Guo C."/>
            <person name="Argimon S."/>
            <person name="Zhang W."/>
            <person name="Yang X."/>
            <person name="Jeffery I.B."/>
            <person name="Cooney J.C."/>
            <person name="Kagawa T.F."/>
            <person name="Liu W."/>
            <person name="Song Y."/>
            <person name="Salvetti E."/>
            <person name="Wrobel A."/>
            <person name="Rasinkangas P."/>
            <person name="Parkhill J."/>
            <person name="Rea M.C."/>
            <person name="O'Sullivan O."/>
            <person name="Ritari J."/>
            <person name="Douillard F.P."/>
            <person name="Paul Ross R."/>
            <person name="Yang R."/>
            <person name="Briner A.E."/>
            <person name="Felis G.E."/>
            <person name="de Vos W.M."/>
            <person name="Barrangou R."/>
            <person name="Klaenhammer T.R."/>
            <person name="Caufield P.W."/>
            <person name="Cui Y."/>
            <person name="Zhang H."/>
            <person name="O'Toole P.W."/>
        </authorList>
    </citation>
    <scope>NUCLEOTIDE SEQUENCE [LARGE SCALE GENOMIC DNA]</scope>
    <source>
        <strain evidence="5 6">LMG 26013</strain>
    </source>
</reference>
<keyword evidence="6" id="KW-1185">Reference proteome</keyword>
<sequence>MRKRKRFSGELLMMSVVVLVSWFALVLNVHADYRIDNYHVKVDVQKDGSAQVTQTMRYDFDDDYHGVFNVQDLRGIQGAKLEKVTTRLNNGSSKTARKSDAGTDNTYQLSQNADRMRVKLYQRARNNDKLQVRYQYRLYGVVTNYADTAELNWRVIGSGWDVALHGVKVTIQLPEKDVGKLQAWTHGPLSGHTTVDRKRGRVIMTVKRNPAKQFVESHLVFPTSVTATNQKTSSKKRLAAVQNQEAQLAKQANQKRQRARLIKQLVVGLAGLVWLVLVVSYIWWFHNHPANRHQQPIPINHSFDVPTVAPAVAQALLENRSPDTKGLTGEILRAAAEHELQITTETGRRKPVVVLTKLKPISNSFLAHCFTTVAPDGVLSLSALKAYGDRDKKGRMRSWFGNWQREVDEAVAPFQDETNYNIRQYSVSGAIIVTVAGAIVSGLGLLVSPTIAMMMGGVALVVAIAFWIAWALRRQRVVFNTDEGLQQINQISGLRRTLKDIGHFNTAEVGDLILWEQLLPYAAVFGLADKVTSQLAIDFGTEALAAGLVIYYPLFYGNGGANFDFSDIIDHSFSGAIGASDSASSPSGGSGGFSGGSSGGFGGGSGGGAF</sequence>
<feature type="domain" description="DUF2207" evidence="3">
    <location>
        <begin position="34"/>
        <end position="221"/>
    </location>
</feature>
<keyword evidence="2" id="KW-0812">Transmembrane</keyword>
<feature type="domain" description="Predicted membrane protein YciQ-like C-terminal" evidence="4">
    <location>
        <begin position="299"/>
        <end position="535"/>
    </location>
</feature>
<name>A0A0R2MLS1_9LACO</name>
<dbReference type="Pfam" id="PF09972">
    <property type="entry name" value="DUF2207"/>
    <property type="match status" value="1"/>
</dbReference>
<proteinExistence type="predicted"/>
<dbReference type="PATRIC" id="fig|942150.3.peg.888"/>